<reference evidence="2" key="3">
    <citation type="submission" date="2022-08" db="EMBL/GenBank/DDBJ databases">
        <title>Whole genome sequencing of non-tuberculosis mycobacteria type-strains.</title>
        <authorList>
            <person name="Igarashi Y."/>
            <person name="Osugi A."/>
            <person name="Mitarai S."/>
        </authorList>
    </citation>
    <scope>NUCLEOTIDE SEQUENCE</scope>
    <source>
        <strain evidence="2">JCM 16372</strain>
    </source>
</reference>
<dbReference type="EMBL" id="CP092427">
    <property type="protein sequence ID" value="ULP36539.1"/>
    <property type="molecule type" value="Genomic_DNA"/>
</dbReference>
<dbReference type="RefSeq" id="WP_043413467.1">
    <property type="nucleotide sequence ID" value="NZ_CP092427.2"/>
</dbReference>
<evidence type="ECO:0000313" key="2">
    <source>
        <dbReference type="EMBL" id="ULP36539.1"/>
    </source>
</evidence>
<sequence>MIPGVGPQLERAAEGTDPRGWLVFEYLPADLQRLEDQRAQLDRELYSHMSTPWKRDGVSLWTLRSTRSATDTERALLEHLGYEPPDDLDTVVDFTPGVRNRRWPALEKGTPS</sequence>
<reference evidence="1" key="2">
    <citation type="journal article" date="2022" name="BMC Genomics">
        <title>Comparative genome analysis of mycobacteria focusing on tRNA and non-coding RNA.</title>
        <authorList>
            <person name="Behra P.R.K."/>
            <person name="Pettersson B.M.F."/>
            <person name="Ramesh M."/>
            <person name="Das S."/>
            <person name="Dasgupta S."/>
            <person name="Kirsebom L.A."/>
        </authorList>
    </citation>
    <scope>NUCLEOTIDE SEQUENCE</scope>
    <source>
        <strain evidence="1">DSM 45406</strain>
    </source>
</reference>
<proteinExistence type="predicted"/>
<organism evidence="1 4">
    <name type="scientific">Mycolicibacterium rufum</name>
    <dbReference type="NCBI Taxonomy" id="318424"/>
    <lineage>
        <taxon>Bacteria</taxon>
        <taxon>Bacillati</taxon>
        <taxon>Actinomycetota</taxon>
        <taxon>Actinomycetes</taxon>
        <taxon>Mycobacteriales</taxon>
        <taxon>Mycobacteriaceae</taxon>
        <taxon>Mycolicibacterium</taxon>
    </lineage>
</organism>
<reference evidence="1" key="1">
    <citation type="submission" date="2020-07" db="EMBL/GenBank/DDBJ databases">
        <authorList>
            <person name="Pettersson B.M.F."/>
            <person name="Behra P.R.K."/>
            <person name="Ramesh M."/>
            <person name="Das S."/>
            <person name="Dasgupta S."/>
            <person name="Kirsebom L.A."/>
        </authorList>
    </citation>
    <scope>NUCLEOTIDE SEQUENCE</scope>
    <source>
        <strain evidence="1">DSM 45406</strain>
    </source>
</reference>
<dbReference type="EMBL" id="JACKRN010001034">
    <property type="protein sequence ID" value="MCV7074163.1"/>
    <property type="molecule type" value="Genomic_DNA"/>
</dbReference>
<keyword evidence="3" id="KW-1185">Reference proteome</keyword>
<dbReference type="Proteomes" id="UP001140272">
    <property type="component" value="Unassembled WGS sequence"/>
</dbReference>
<evidence type="ECO:0000313" key="4">
    <source>
        <dbReference type="Proteomes" id="UP001140272"/>
    </source>
</evidence>
<evidence type="ECO:0000313" key="3">
    <source>
        <dbReference type="Proteomes" id="UP001055159"/>
    </source>
</evidence>
<accession>A0A9X2YI29</accession>
<name>A0A9X2YI29_9MYCO</name>
<dbReference type="AlphaFoldDB" id="A0A9X2YI29"/>
<protein>
    <submittedName>
        <fullName evidence="1">Uncharacterized protein</fullName>
    </submittedName>
</protein>
<gene>
    <name evidence="1" type="ORF">H7H73_31695</name>
    <name evidence="2" type="ORF">MJO55_25715</name>
</gene>
<dbReference type="Proteomes" id="UP001055159">
    <property type="component" value="Chromosome"/>
</dbReference>
<evidence type="ECO:0000313" key="1">
    <source>
        <dbReference type="EMBL" id="MCV7074163.1"/>
    </source>
</evidence>